<gene>
    <name evidence="6" type="ORF">FHR96_001803</name>
</gene>
<dbReference type="InterPro" id="IPR027417">
    <property type="entry name" value="P-loop_NTPase"/>
</dbReference>
<dbReference type="GO" id="GO:0016887">
    <property type="term" value="F:ATP hydrolysis activity"/>
    <property type="evidence" value="ECO:0007669"/>
    <property type="project" value="InterPro"/>
</dbReference>
<dbReference type="CDD" id="cd03257">
    <property type="entry name" value="ABC_NikE_OppD_transporters"/>
    <property type="match status" value="1"/>
</dbReference>
<keyword evidence="4 6" id="KW-0067">ATP-binding</keyword>
<evidence type="ECO:0000259" key="5">
    <source>
        <dbReference type="PROSITE" id="PS50893"/>
    </source>
</evidence>
<evidence type="ECO:0000256" key="1">
    <source>
        <dbReference type="ARBA" id="ARBA00005417"/>
    </source>
</evidence>
<dbReference type="EMBL" id="JACHXM010000006">
    <property type="protein sequence ID" value="MBB3140934.1"/>
    <property type="molecule type" value="Genomic_DNA"/>
</dbReference>
<evidence type="ECO:0000256" key="4">
    <source>
        <dbReference type="ARBA" id="ARBA00022840"/>
    </source>
</evidence>
<dbReference type="SMART" id="SM00382">
    <property type="entry name" value="AAA"/>
    <property type="match status" value="1"/>
</dbReference>
<dbReference type="InterPro" id="IPR050319">
    <property type="entry name" value="ABC_transp_ATP-bind"/>
</dbReference>
<proteinExistence type="inferred from homology"/>
<dbReference type="Pfam" id="PF08352">
    <property type="entry name" value="oligo_HPY"/>
    <property type="match status" value="1"/>
</dbReference>
<evidence type="ECO:0000256" key="2">
    <source>
        <dbReference type="ARBA" id="ARBA00022448"/>
    </source>
</evidence>
<evidence type="ECO:0000256" key="3">
    <source>
        <dbReference type="ARBA" id="ARBA00022741"/>
    </source>
</evidence>
<dbReference type="InterPro" id="IPR003439">
    <property type="entry name" value="ABC_transporter-like_ATP-bd"/>
</dbReference>
<dbReference type="GO" id="GO:0015833">
    <property type="term" value="P:peptide transport"/>
    <property type="evidence" value="ECO:0007669"/>
    <property type="project" value="InterPro"/>
</dbReference>
<dbReference type="GO" id="GO:0055085">
    <property type="term" value="P:transmembrane transport"/>
    <property type="evidence" value="ECO:0007669"/>
    <property type="project" value="UniProtKB-ARBA"/>
</dbReference>
<keyword evidence="7" id="KW-1185">Reference proteome</keyword>
<evidence type="ECO:0000313" key="6">
    <source>
        <dbReference type="EMBL" id="MBB3140934.1"/>
    </source>
</evidence>
<keyword evidence="2" id="KW-0813">Transport</keyword>
<organism evidence="6 7">
    <name type="scientific">Halomonas organivorans</name>
    <dbReference type="NCBI Taxonomy" id="257772"/>
    <lineage>
        <taxon>Bacteria</taxon>
        <taxon>Pseudomonadati</taxon>
        <taxon>Pseudomonadota</taxon>
        <taxon>Gammaproteobacteria</taxon>
        <taxon>Oceanospirillales</taxon>
        <taxon>Halomonadaceae</taxon>
        <taxon>Halomonas</taxon>
    </lineage>
</organism>
<reference evidence="6 7" key="1">
    <citation type="submission" date="2020-08" db="EMBL/GenBank/DDBJ databases">
        <title>Genomic Encyclopedia of Type Strains, Phase III (KMG-III): the genomes of soil and plant-associated and newly described type strains.</title>
        <authorList>
            <person name="Whitman W."/>
        </authorList>
    </citation>
    <scope>NUCLEOTIDE SEQUENCE [LARGE SCALE GENOMIC DNA]</scope>
    <source>
        <strain evidence="6 7">CECT 5995</strain>
    </source>
</reference>
<dbReference type="SUPFAM" id="SSF52540">
    <property type="entry name" value="P-loop containing nucleoside triphosphate hydrolases"/>
    <property type="match status" value="1"/>
</dbReference>
<dbReference type="PANTHER" id="PTHR43776">
    <property type="entry name" value="TRANSPORT ATP-BINDING PROTEIN"/>
    <property type="match status" value="1"/>
</dbReference>
<dbReference type="NCBIfam" id="TIGR01727">
    <property type="entry name" value="oligo_HPY"/>
    <property type="match status" value="1"/>
</dbReference>
<accession>A0A7W5BY53</accession>
<feature type="domain" description="ABC transporter" evidence="5">
    <location>
        <begin position="59"/>
        <end position="299"/>
    </location>
</feature>
<sequence>MTTASLSTAGSSKGSSAAASTASMDSGAAVPEAAEPLLSIRGLEKRFSLSGDFLEQLKFKGGKLVREQKHVHAINGVDLDIQRGEALCVVGESGCGKSTVARTVMGLIHPSAGEIRYDGERIDDRSTKELLPFRRRMQMIFQNPYASLNPRMTIQQTLEEPIRLHHPDWSPAQVKDKVAEVMNAVGIASDWGGRYGHEFSGGQRQRIAIARALAVDPEFIVADEPISALDVSIQAQVLNLLMEAQQQRNLTYLFITHDLAVVEHFGTRVAVMYLGRVCEVAPTATLFATPRHPYTQALMSAIPRLEDDRPQHIRLEGEVPTPVKLPSGCVFHGRCPHANARCRDEVPALIATDEGGQVACHGVEEGRI</sequence>
<dbReference type="Gene3D" id="3.40.50.300">
    <property type="entry name" value="P-loop containing nucleotide triphosphate hydrolases"/>
    <property type="match status" value="1"/>
</dbReference>
<dbReference type="PROSITE" id="PS50893">
    <property type="entry name" value="ABC_TRANSPORTER_2"/>
    <property type="match status" value="1"/>
</dbReference>
<dbReference type="InterPro" id="IPR017871">
    <property type="entry name" value="ABC_transporter-like_CS"/>
</dbReference>
<dbReference type="AlphaFoldDB" id="A0A7W5BY53"/>
<dbReference type="PANTHER" id="PTHR43776:SF7">
    <property type="entry name" value="D,D-DIPEPTIDE TRANSPORT ATP-BINDING PROTEIN DDPF-RELATED"/>
    <property type="match status" value="1"/>
</dbReference>
<comment type="similarity">
    <text evidence="1">Belongs to the ABC transporter superfamily.</text>
</comment>
<dbReference type="FunFam" id="3.40.50.300:FF:000016">
    <property type="entry name" value="Oligopeptide ABC transporter ATP-binding component"/>
    <property type="match status" value="1"/>
</dbReference>
<dbReference type="PROSITE" id="PS00211">
    <property type="entry name" value="ABC_TRANSPORTER_1"/>
    <property type="match status" value="1"/>
</dbReference>
<name>A0A7W5BY53_9GAMM</name>
<keyword evidence="3" id="KW-0547">Nucleotide-binding</keyword>
<comment type="caution">
    <text evidence="6">The sequence shown here is derived from an EMBL/GenBank/DDBJ whole genome shotgun (WGS) entry which is preliminary data.</text>
</comment>
<protein>
    <submittedName>
        <fullName evidence="6">Peptide/nickel transport system ATP-binding protein</fullName>
    </submittedName>
</protein>
<dbReference type="Proteomes" id="UP000525987">
    <property type="component" value="Unassembled WGS sequence"/>
</dbReference>
<dbReference type="InterPro" id="IPR013563">
    <property type="entry name" value="Oligopep_ABC_C"/>
</dbReference>
<evidence type="ECO:0000313" key="7">
    <source>
        <dbReference type="Proteomes" id="UP000525987"/>
    </source>
</evidence>
<dbReference type="Pfam" id="PF00005">
    <property type="entry name" value="ABC_tran"/>
    <property type="match status" value="1"/>
</dbReference>
<dbReference type="InterPro" id="IPR003593">
    <property type="entry name" value="AAA+_ATPase"/>
</dbReference>
<dbReference type="GO" id="GO:0005524">
    <property type="term" value="F:ATP binding"/>
    <property type="evidence" value="ECO:0007669"/>
    <property type="project" value="UniProtKB-KW"/>
</dbReference>